<dbReference type="GO" id="GO:0016787">
    <property type="term" value="F:hydrolase activity"/>
    <property type="evidence" value="ECO:0007669"/>
    <property type="project" value="UniProtKB-KW"/>
</dbReference>
<accession>A0ABN2VUS9</accession>
<evidence type="ECO:0000313" key="1">
    <source>
        <dbReference type="EMBL" id="GAA2073451.1"/>
    </source>
</evidence>
<dbReference type="InterPro" id="IPR052898">
    <property type="entry name" value="ACAD10-like"/>
</dbReference>
<dbReference type="InterPro" id="IPR036412">
    <property type="entry name" value="HAD-like_sf"/>
</dbReference>
<comment type="caution">
    <text evidence="1">The sequence shown here is derived from an EMBL/GenBank/DDBJ whole genome shotgun (WGS) entry which is preliminary data.</text>
</comment>
<protein>
    <submittedName>
        <fullName evidence="1">HAD-IA family hydrolase</fullName>
    </submittedName>
</protein>
<dbReference type="RefSeq" id="WP_344325169.1">
    <property type="nucleotide sequence ID" value="NZ_BAAAPY010000002.1"/>
</dbReference>
<dbReference type="SUPFAM" id="SSF56784">
    <property type="entry name" value="HAD-like"/>
    <property type="match status" value="1"/>
</dbReference>
<dbReference type="InterPro" id="IPR023198">
    <property type="entry name" value="PGP-like_dom2"/>
</dbReference>
<dbReference type="InterPro" id="IPR006439">
    <property type="entry name" value="HAD-SF_hydro_IA"/>
</dbReference>
<dbReference type="EMBL" id="BAAAPY010000002">
    <property type="protein sequence ID" value="GAA2073451.1"/>
    <property type="molecule type" value="Genomic_DNA"/>
</dbReference>
<sequence length="215" mass="23329">MNGQRSVVLVDFGGVLTSSLVEAFAELGRSWGTAPELPLHVLATDPRASALLVKHEEGAIEQEEFEEGYAASLAQRGVTVSPVGLVDRLQAFLRPDSAMLDLVAELRAQGRPVALVSNALGRDCYAGYDLPALFDEIVVSSEVGIRKPSRRIYEIACERLQVEPTDAVMVDDLRHNLDGAARIGIAGILHTDATRTRRGLEDLLSPPIQDHHTRS</sequence>
<dbReference type="Pfam" id="PF00702">
    <property type="entry name" value="Hydrolase"/>
    <property type="match status" value="1"/>
</dbReference>
<dbReference type="Gene3D" id="1.10.150.240">
    <property type="entry name" value="Putative phosphatase, domain 2"/>
    <property type="match status" value="1"/>
</dbReference>
<name>A0ABN2VUS9_9ACTN</name>
<dbReference type="CDD" id="cd02603">
    <property type="entry name" value="HAD_sEH-N_like"/>
    <property type="match status" value="1"/>
</dbReference>
<dbReference type="PANTHER" id="PTHR47829">
    <property type="entry name" value="HYDROLASE, PUTATIVE (AFU_ORTHOLOGUE AFUA_1G12880)-RELATED"/>
    <property type="match status" value="1"/>
</dbReference>
<dbReference type="Gene3D" id="3.40.50.1000">
    <property type="entry name" value="HAD superfamily/HAD-like"/>
    <property type="match status" value="1"/>
</dbReference>
<dbReference type="NCBIfam" id="TIGR01509">
    <property type="entry name" value="HAD-SF-IA-v3"/>
    <property type="match status" value="1"/>
</dbReference>
<keyword evidence="1" id="KW-0378">Hydrolase</keyword>
<evidence type="ECO:0000313" key="2">
    <source>
        <dbReference type="Proteomes" id="UP001501480"/>
    </source>
</evidence>
<gene>
    <name evidence="1" type="ORF">GCM10009821_09670</name>
</gene>
<reference evidence="1 2" key="1">
    <citation type="journal article" date="2019" name="Int. J. Syst. Evol. Microbiol.">
        <title>The Global Catalogue of Microorganisms (GCM) 10K type strain sequencing project: providing services to taxonomists for standard genome sequencing and annotation.</title>
        <authorList>
            <consortium name="The Broad Institute Genomics Platform"/>
            <consortium name="The Broad Institute Genome Sequencing Center for Infectious Disease"/>
            <person name="Wu L."/>
            <person name="Ma J."/>
        </authorList>
    </citation>
    <scope>NUCLEOTIDE SEQUENCE [LARGE SCALE GENOMIC DNA]</scope>
    <source>
        <strain evidence="1 2">JCM 15749</strain>
    </source>
</reference>
<dbReference type="InterPro" id="IPR023214">
    <property type="entry name" value="HAD_sf"/>
</dbReference>
<dbReference type="PRINTS" id="PR00413">
    <property type="entry name" value="HADHALOGNASE"/>
</dbReference>
<organism evidence="1 2">
    <name type="scientific">Aeromicrobium halocynthiae</name>
    <dbReference type="NCBI Taxonomy" id="560557"/>
    <lineage>
        <taxon>Bacteria</taxon>
        <taxon>Bacillati</taxon>
        <taxon>Actinomycetota</taxon>
        <taxon>Actinomycetes</taxon>
        <taxon>Propionibacteriales</taxon>
        <taxon>Nocardioidaceae</taxon>
        <taxon>Aeromicrobium</taxon>
    </lineage>
</organism>
<proteinExistence type="predicted"/>
<dbReference type="NCBIfam" id="TIGR01549">
    <property type="entry name" value="HAD-SF-IA-v1"/>
    <property type="match status" value="1"/>
</dbReference>
<dbReference type="SFLD" id="SFLDG01129">
    <property type="entry name" value="C1.5:_HAD__Beta-PGM__Phosphata"/>
    <property type="match status" value="1"/>
</dbReference>
<dbReference type="PANTHER" id="PTHR47829:SF1">
    <property type="entry name" value="HAD FAMILY PHOSPHATASE"/>
    <property type="match status" value="1"/>
</dbReference>
<keyword evidence="2" id="KW-1185">Reference proteome</keyword>
<dbReference type="SFLD" id="SFLDS00003">
    <property type="entry name" value="Haloacid_Dehalogenase"/>
    <property type="match status" value="1"/>
</dbReference>
<dbReference type="Proteomes" id="UP001501480">
    <property type="component" value="Unassembled WGS sequence"/>
</dbReference>